<keyword evidence="2" id="KW-1185">Reference proteome</keyword>
<evidence type="ECO:0000313" key="2">
    <source>
        <dbReference type="Proteomes" id="UP000644507"/>
    </source>
</evidence>
<protein>
    <submittedName>
        <fullName evidence="1">Uncharacterized protein</fullName>
    </submittedName>
</protein>
<proteinExistence type="predicted"/>
<dbReference type="RefSeq" id="WP_189570487.1">
    <property type="nucleotide sequence ID" value="NZ_BMXI01000010.1"/>
</dbReference>
<sequence length="200" mass="22807">MNESQVYLLDSDTNEVVEASLFDEVTDDHLALWDTSWAPLMRAHRTNLPLSDTPEDSHWNWKHKANSWRSLLGYQSFALVCEGELQGLMLTNDITSARLLDQFGKPIVYVQFVATAPWNRPELQDPPKYRGVGRTFILAAIQTSLDIGYKGRLGLHSLPKAEGFYRDKCGFTVLGPDSSHQNLTYCEMTETQAENFRRNH</sequence>
<accession>A0A918TPA8</accession>
<reference evidence="1" key="2">
    <citation type="submission" date="2020-09" db="EMBL/GenBank/DDBJ databases">
        <authorList>
            <person name="Sun Q."/>
            <person name="Kim S."/>
        </authorList>
    </citation>
    <scope>NUCLEOTIDE SEQUENCE</scope>
    <source>
        <strain evidence="1">KCTC 12988</strain>
    </source>
</reference>
<organism evidence="1 2">
    <name type="scientific">Roseibacillus persicicus</name>
    <dbReference type="NCBI Taxonomy" id="454148"/>
    <lineage>
        <taxon>Bacteria</taxon>
        <taxon>Pseudomonadati</taxon>
        <taxon>Verrucomicrobiota</taxon>
        <taxon>Verrucomicrobiia</taxon>
        <taxon>Verrucomicrobiales</taxon>
        <taxon>Verrucomicrobiaceae</taxon>
        <taxon>Roseibacillus</taxon>
    </lineage>
</organism>
<dbReference type="AlphaFoldDB" id="A0A918TPA8"/>
<gene>
    <name evidence="1" type="ORF">GCM10007100_25600</name>
</gene>
<comment type="caution">
    <text evidence="1">The sequence shown here is derived from an EMBL/GenBank/DDBJ whole genome shotgun (WGS) entry which is preliminary data.</text>
</comment>
<reference evidence="1" key="1">
    <citation type="journal article" date="2014" name="Int. J. Syst. Evol. Microbiol.">
        <title>Complete genome sequence of Corynebacterium casei LMG S-19264T (=DSM 44701T), isolated from a smear-ripened cheese.</title>
        <authorList>
            <consortium name="US DOE Joint Genome Institute (JGI-PGF)"/>
            <person name="Walter F."/>
            <person name="Albersmeier A."/>
            <person name="Kalinowski J."/>
            <person name="Ruckert C."/>
        </authorList>
    </citation>
    <scope>NUCLEOTIDE SEQUENCE</scope>
    <source>
        <strain evidence="1">KCTC 12988</strain>
    </source>
</reference>
<evidence type="ECO:0000313" key="1">
    <source>
        <dbReference type="EMBL" id="GHC57513.1"/>
    </source>
</evidence>
<dbReference type="SUPFAM" id="SSF55729">
    <property type="entry name" value="Acyl-CoA N-acyltransferases (Nat)"/>
    <property type="match status" value="1"/>
</dbReference>
<dbReference type="InterPro" id="IPR016181">
    <property type="entry name" value="Acyl_CoA_acyltransferase"/>
</dbReference>
<name>A0A918TPA8_9BACT</name>
<dbReference type="EMBL" id="BMXI01000010">
    <property type="protein sequence ID" value="GHC57513.1"/>
    <property type="molecule type" value="Genomic_DNA"/>
</dbReference>
<dbReference type="Proteomes" id="UP000644507">
    <property type="component" value="Unassembled WGS sequence"/>
</dbReference>